<protein>
    <submittedName>
        <fullName evidence="1">Uncharacterized protein</fullName>
    </submittedName>
</protein>
<accession>A0A8J4ST79</accession>
<gene>
    <name evidence="1" type="ORF">PHET_01812</name>
</gene>
<dbReference type="AlphaFoldDB" id="A0A8J4ST79"/>
<reference evidence="1" key="1">
    <citation type="submission" date="2019-05" db="EMBL/GenBank/DDBJ databases">
        <title>Annotation for the trematode Paragonimus heterotremus.</title>
        <authorList>
            <person name="Choi Y.-J."/>
        </authorList>
    </citation>
    <scope>NUCLEOTIDE SEQUENCE</scope>
    <source>
        <strain evidence="1">LC</strain>
    </source>
</reference>
<keyword evidence="2" id="KW-1185">Reference proteome</keyword>
<organism evidence="1 2">
    <name type="scientific">Paragonimus heterotremus</name>
    <dbReference type="NCBI Taxonomy" id="100268"/>
    <lineage>
        <taxon>Eukaryota</taxon>
        <taxon>Metazoa</taxon>
        <taxon>Spiralia</taxon>
        <taxon>Lophotrochozoa</taxon>
        <taxon>Platyhelminthes</taxon>
        <taxon>Trematoda</taxon>
        <taxon>Digenea</taxon>
        <taxon>Plagiorchiida</taxon>
        <taxon>Troglotremata</taxon>
        <taxon>Troglotrematidae</taxon>
        <taxon>Paragonimus</taxon>
    </lineage>
</organism>
<comment type="caution">
    <text evidence="1">The sequence shown here is derived from an EMBL/GenBank/DDBJ whole genome shotgun (WGS) entry which is preliminary data.</text>
</comment>
<proteinExistence type="predicted"/>
<dbReference type="EMBL" id="LUCH01000562">
    <property type="protein sequence ID" value="KAF5404837.1"/>
    <property type="molecule type" value="Genomic_DNA"/>
</dbReference>
<evidence type="ECO:0000313" key="1">
    <source>
        <dbReference type="EMBL" id="KAF5404837.1"/>
    </source>
</evidence>
<dbReference type="Proteomes" id="UP000748531">
    <property type="component" value="Unassembled WGS sequence"/>
</dbReference>
<name>A0A8J4ST79_9TREM</name>
<evidence type="ECO:0000313" key="2">
    <source>
        <dbReference type="Proteomes" id="UP000748531"/>
    </source>
</evidence>
<sequence length="73" mass="8575">MQIYPPFQSSSMHSVTLHNVENSTQTDTLLFTNWLLSSPNENFVSILRSSWLLRHYANEKKQLLSDRPQVYPH</sequence>